<organism evidence="2 3">
    <name type="scientific">Herbiconiux moechotypicola</name>
    <dbReference type="NCBI Taxonomy" id="637393"/>
    <lineage>
        <taxon>Bacteria</taxon>
        <taxon>Bacillati</taxon>
        <taxon>Actinomycetota</taxon>
        <taxon>Actinomycetes</taxon>
        <taxon>Micrococcales</taxon>
        <taxon>Microbacteriaceae</taxon>
        <taxon>Herbiconiux</taxon>
    </lineage>
</organism>
<dbReference type="InterPro" id="IPR018644">
    <property type="entry name" value="DUF2071"/>
</dbReference>
<evidence type="ECO:0000313" key="2">
    <source>
        <dbReference type="EMBL" id="GAA2247054.1"/>
    </source>
</evidence>
<keyword evidence="3" id="KW-1185">Reference proteome</keyword>
<gene>
    <name evidence="2" type="ORF">GCM10009851_35590</name>
</gene>
<evidence type="ECO:0000313" key="3">
    <source>
        <dbReference type="Proteomes" id="UP001500929"/>
    </source>
</evidence>
<name>A0ABN3E286_9MICO</name>
<accession>A0ABN3E286</accession>
<evidence type="ECO:0000256" key="1">
    <source>
        <dbReference type="SAM" id="MobiDB-lite"/>
    </source>
</evidence>
<dbReference type="Proteomes" id="UP001500929">
    <property type="component" value="Unassembled WGS sequence"/>
</dbReference>
<comment type="caution">
    <text evidence="2">The sequence shown here is derived from an EMBL/GenBank/DDBJ whole genome shotgun (WGS) entry which is preliminary data.</text>
</comment>
<dbReference type="SUPFAM" id="SSF160104">
    <property type="entry name" value="Acetoacetate decarboxylase-like"/>
    <property type="match status" value="1"/>
</dbReference>
<dbReference type="InterPro" id="IPR023375">
    <property type="entry name" value="ADC_dom_sf"/>
</dbReference>
<dbReference type="Pfam" id="PF09844">
    <property type="entry name" value="DUF2071"/>
    <property type="match status" value="1"/>
</dbReference>
<reference evidence="2 3" key="1">
    <citation type="journal article" date="2019" name="Int. J. Syst. Evol. Microbiol.">
        <title>The Global Catalogue of Microorganisms (GCM) 10K type strain sequencing project: providing services to taxonomists for standard genome sequencing and annotation.</title>
        <authorList>
            <consortium name="The Broad Institute Genomics Platform"/>
            <consortium name="The Broad Institute Genome Sequencing Center for Infectious Disease"/>
            <person name="Wu L."/>
            <person name="Ma J."/>
        </authorList>
    </citation>
    <scope>NUCLEOTIDE SEQUENCE [LARGE SCALE GENOMIC DNA]</scope>
    <source>
        <strain evidence="2 3">JCM 16117</strain>
    </source>
</reference>
<dbReference type="RefSeq" id="WP_259481025.1">
    <property type="nucleotide sequence ID" value="NZ_BAAAQY010000013.1"/>
</dbReference>
<feature type="region of interest" description="Disordered" evidence="1">
    <location>
        <begin position="1"/>
        <end position="24"/>
    </location>
</feature>
<proteinExistence type="predicted"/>
<sequence>MTRPAAPEPLSRTAPPLPGGGEHEQDWQSLTFLHWRVDPAEVAPLLPAGTRPDVFDGSAWVGLIPFRLAHATAPGFRAFGPVPYAGTFPEINVRLYSVDETGRRGVVFRSLESSRLAAVSAAHVLFGLPYRWARMSIATDASGAITYRSERRGDAGFGGRPGPHCRVDARPGLADRSHDELAVFLTARWGLHHERGGRTVYIPNEHAPWTVTDAELLFLDDELLAAAGFPSLAARTPDSVLFSPGVHTAFGRPFPVPH</sequence>
<dbReference type="EMBL" id="BAAAQY010000013">
    <property type="protein sequence ID" value="GAA2247054.1"/>
    <property type="molecule type" value="Genomic_DNA"/>
</dbReference>
<dbReference type="PANTHER" id="PTHR39186">
    <property type="entry name" value="DUF2071 FAMILY PROTEIN"/>
    <property type="match status" value="1"/>
</dbReference>
<protein>
    <submittedName>
        <fullName evidence="2">DUF2071 domain-containing protein</fullName>
    </submittedName>
</protein>
<dbReference type="PANTHER" id="PTHR39186:SF1">
    <property type="entry name" value="DUF2071 DOMAIN-CONTAINING PROTEIN"/>
    <property type="match status" value="1"/>
</dbReference>